<feature type="region of interest" description="Disordered" evidence="1">
    <location>
        <begin position="244"/>
        <end position="266"/>
    </location>
</feature>
<dbReference type="RefSeq" id="WP_068001241.1">
    <property type="nucleotide sequence ID" value="NZ_FOFM01000002.1"/>
</dbReference>
<dbReference type="Gene3D" id="3.40.50.150">
    <property type="entry name" value="Vaccinia Virus protein VP39"/>
    <property type="match status" value="1"/>
</dbReference>
<dbReference type="Proteomes" id="UP000076577">
    <property type="component" value="Unassembled WGS sequence"/>
</dbReference>
<dbReference type="OrthoDB" id="9800231at2"/>
<feature type="domain" description="Methyltransferase type 11" evidence="2">
    <location>
        <begin position="54"/>
        <end position="132"/>
    </location>
</feature>
<evidence type="ECO:0000256" key="1">
    <source>
        <dbReference type="SAM" id="MobiDB-lite"/>
    </source>
</evidence>
<evidence type="ECO:0000313" key="3">
    <source>
        <dbReference type="EMBL" id="KZL21721.1"/>
    </source>
</evidence>
<dbReference type="STRING" id="989403.SAMN05421798_102136"/>
<dbReference type="InterPro" id="IPR013216">
    <property type="entry name" value="Methyltransf_11"/>
</dbReference>
<name>A0A166AYP3_9HYPH</name>
<dbReference type="AlphaFoldDB" id="A0A166AYP3"/>
<reference evidence="3 4" key="1">
    <citation type="journal article" date="2016" name="Front. Microbiol.">
        <title>Comparative Genomic Analysis Reveals a Diverse Repertoire of Genes Involved in Prokaryote-Eukaryote Interactions within the Pseudovibrio Genus.</title>
        <authorList>
            <person name="Romano S."/>
            <person name="Fernandez-Guerra A."/>
            <person name="Reen F.J."/>
            <person name="Glockner F.O."/>
            <person name="Crowley S.P."/>
            <person name="O'Sullivan O."/>
            <person name="Cotter P.D."/>
            <person name="Adams C."/>
            <person name="Dobson A.D."/>
            <person name="O'Gara F."/>
        </authorList>
    </citation>
    <scope>NUCLEOTIDE SEQUENCE [LARGE SCALE GENOMIC DNA]</scope>
    <source>
        <strain evidence="3 4">Ad2</strain>
    </source>
</reference>
<evidence type="ECO:0000259" key="2">
    <source>
        <dbReference type="Pfam" id="PF08241"/>
    </source>
</evidence>
<dbReference type="Pfam" id="PF08241">
    <property type="entry name" value="Methyltransf_11"/>
    <property type="match status" value="1"/>
</dbReference>
<keyword evidence="4" id="KW-1185">Reference proteome</keyword>
<protein>
    <recommendedName>
        <fullName evidence="2">Methyltransferase type 11 domain-containing protein</fullName>
    </recommendedName>
</protein>
<dbReference type="PATRIC" id="fig|989403.3.peg.365"/>
<organism evidence="3 4">
    <name type="scientific">Pseudovibrio axinellae</name>
    <dbReference type="NCBI Taxonomy" id="989403"/>
    <lineage>
        <taxon>Bacteria</taxon>
        <taxon>Pseudomonadati</taxon>
        <taxon>Pseudomonadota</taxon>
        <taxon>Alphaproteobacteria</taxon>
        <taxon>Hyphomicrobiales</taxon>
        <taxon>Stappiaceae</taxon>
        <taxon>Pseudovibrio</taxon>
    </lineage>
</organism>
<sequence length="266" mass="29764">MYLDVTHLKEFYDLPLGRMLRVLVGSRVKMLWPEMRGQRLLGIGYAAPYLRPYLKKTNRVFAGMPAAQGVVKWPREVDVPNKAFLMEDGQLPFPDSCIDRILLVHSLEMAGEPSALLDEVYRVLSPGGRVIVIVPNRRGAWARSEVSPFGYGRPYSRPQLDNFLNNHHLSVVSREEALFVPPTNSRVVLKNARSFERLGAVAWPAFAGLLVTEAEKQVYRGIPLKARHVARVLRPVFLPNGKTAGAQVMSGHRGQKGGSLSNRSDR</sequence>
<dbReference type="GO" id="GO:0008757">
    <property type="term" value="F:S-adenosylmethionine-dependent methyltransferase activity"/>
    <property type="evidence" value="ECO:0007669"/>
    <property type="project" value="InterPro"/>
</dbReference>
<dbReference type="InterPro" id="IPR029063">
    <property type="entry name" value="SAM-dependent_MTases_sf"/>
</dbReference>
<dbReference type="SUPFAM" id="SSF53335">
    <property type="entry name" value="S-adenosyl-L-methionine-dependent methyltransferases"/>
    <property type="match status" value="1"/>
</dbReference>
<evidence type="ECO:0000313" key="4">
    <source>
        <dbReference type="Proteomes" id="UP000076577"/>
    </source>
</evidence>
<accession>A0A166AYP3</accession>
<proteinExistence type="predicted"/>
<dbReference type="EMBL" id="LMCB01000003">
    <property type="protein sequence ID" value="KZL21721.1"/>
    <property type="molecule type" value="Genomic_DNA"/>
</dbReference>
<gene>
    <name evidence="3" type="ORF">PsAD2_00344</name>
</gene>
<comment type="caution">
    <text evidence="3">The sequence shown here is derived from an EMBL/GenBank/DDBJ whole genome shotgun (WGS) entry which is preliminary data.</text>
</comment>